<evidence type="ECO:0000313" key="1">
    <source>
        <dbReference type="EMBL" id="SBS88062.1"/>
    </source>
</evidence>
<dbReference type="VEuPathDB" id="PlasmoDB:PocGH01_14022500"/>
<sequence length="122" mass="13940">MVPIIARKFFVNNRLNDNVTIKIKFMCKKKFGGVKFLDSNRTADESIYFKKEDEALLKNLLKNNPDLNPDYNLTDAEGGIDNLSQDLSLVFSKYGLKGLDNGDAIRDVIKVFELNGYRKMLD</sequence>
<evidence type="ECO:0000313" key="2">
    <source>
        <dbReference type="EMBL" id="SBS98016.1"/>
    </source>
</evidence>
<name>A0A1A8W541_PLAOA</name>
<dbReference type="Proteomes" id="UP000078546">
    <property type="component" value="Unassembled WGS sequence"/>
</dbReference>
<organism evidence="1 4">
    <name type="scientific">Plasmodium ovale curtisi</name>
    <dbReference type="NCBI Taxonomy" id="864141"/>
    <lineage>
        <taxon>Eukaryota</taxon>
        <taxon>Sar</taxon>
        <taxon>Alveolata</taxon>
        <taxon>Apicomplexa</taxon>
        <taxon>Aconoidasida</taxon>
        <taxon>Haemosporida</taxon>
        <taxon>Plasmodiidae</taxon>
        <taxon>Plasmodium</taxon>
        <taxon>Plasmodium (Plasmodium)</taxon>
    </lineage>
</organism>
<proteinExistence type="predicted"/>
<dbReference type="Proteomes" id="UP000078560">
    <property type="component" value="Unassembled WGS sequence"/>
</dbReference>
<evidence type="ECO:0000313" key="4">
    <source>
        <dbReference type="Proteomes" id="UP000078560"/>
    </source>
</evidence>
<accession>A0A1A8W541</accession>
<evidence type="ECO:0000313" key="3">
    <source>
        <dbReference type="Proteomes" id="UP000078546"/>
    </source>
</evidence>
<reference evidence="3 4" key="1">
    <citation type="submission" date="2016-05" db="EMBL/GenBank/DDBJ databases">
        <authorList>
            <person name="Naeem Raeece"/>
        </authorList>
    </citation>
    <scope>NUCLEOTIDE SEQUENCE [LARGE SCALE GENOMIC DNA]</scope>
</reference>
<reference evidence="1" key="2">
    <citation type="submission" date="2016-05" db="EMBL/GenBank/DDBJ databases">
        <authorList>
            <person name="Lavstsen T."/>
            <person name="Jespersen J.S."/>
        </authorList>
    </citation>
    <scope>NUCLEOTIDE SEQUENCE [LARGE SCALE GENOMIC DNA]</scope>
</reference>
<protein>
    <submittedName>
        <fullName evidence="1">Uncharacterized protein</fullName>
    </submittedName>
</protein>
<dbReference type="AlphaFoldDB" id="A0A1A8W541"/>
<dbReference type="EMBL" id="FLQV01000779">
    <property type="protein sequence ID" value="SBS98016.1"/>
    <property type="molecule type" value="Genomic_DNA"/>
</dbReference>
<dbReference type="EMBL" id="FLQU01000610">
    <property type="protein sequence ID" value="SBS88062.1"/>
    <property type="molecule type" value="Genomic_DNA"/>
</dbReference>
<gene>
    <name evidence="2" type="ORF">POVCU1_042810</name>
    <name evidence="1" type="ORF">POVCU2_0046130</name>
</gene>